<comment type="similarity">
    <text evidence="1">In the C-terminal section; belongs to the class-I pyridoxal-phosphate-dependent aminotransferase family.</text>
</comment>
<dbReference type="InterPro" id="IPR015424">
    <property type="entry name" value="PyrdxlP-dep_Trfase"/>
</dbReference>
<dbReference type="GO" id="GO:0008483">
    <property type="term" value="F:transaminase activity"/>
    <property type="evidence" value="ECO:0007669"/>
    <property type="project" value="UniProtKB-KW"/>
</dbReference>
<protein>
    <submittedName>
        <fullName evidence="7">PLP-dependent aminotransferase family protein</fullName>
    </submittedName>
</protein>
<dbReference type="RefSeq" id="WP_323246550.1">
    <property type="nucleotide sequence ID" value="NZ_JAYFUL010000002.1"/>
</dbReference>
<dbReference type="InterPro" id="IPR004839">
    <property type="entry name" value="Aminotransferase_I/II_large"/>
</dbReference>
<keyword evidence="8" id="KW-1185">Reference proteome</keyword>
<dbReference type="InterPro" id="IPR000524">
    <property type="entry name" value="Tscrpt_reg_HTH_GntR"/>
</dbReference>
<evidence type="ECO:0000259" key="6">
    <source>
        <dbReference type="PROSITE" id="PS50949"/>
    </source>
</evidence>
<keyword evidence="2" id="KW-0663">Pyridoxal phosphate</keyword>
<evidence type="ECO:0000256" key="2">
    <source>
        <dbReference type="ARBA" id="ARBA00022898"/>
    </source>
</evidence>
<dbReference type="SUPFAM" id="SSF46785">
    <property type="entry name" value="Winged helix' DNA-binding domain"/>
    <property type="match status" value="1"/>
</dbReference>
<evidence type="ECO:0000256" key="4">
    <source>
        <dbReference type="ARBA" id="ARBA00023125"/>
    </source>
</evidence>
<keyword evidence="4" id="KW-0238">DNA-binding</keyword>
<evidence type="ECO:0000256" key="1">
    <source>
        <dbReference type="ARBA" id="ARBA00005384"/>
    </source>
</evidence>
<dbReference type="Pfam" id="PF00155">
    <property type="entry name" value="Aminotran_1_2"/>
    <property type="match status" value="1"/>
</dbReference>
<evidence type="ECO:0000256" key="3">
    <source>
        <dbReference type="ARBA" id="ARBA00023015"/>
    </source>
</evidence>
<sequence>MEIPYKTLLDIRKDASLPVYVQIANEIIKNIQSGILKKGTKLLSSRQMAELLALHRKTVVAAYDELYSQGWIEVLPKKGTFIAQHLPNVKPILLSQKDFQEEGKDNFSMDFPKNSHVRIPIVITQRLAFNDGLPDVRLAPRDELARLYAHYIKFGEPSVLNYSSVYGTWRLRETFSKVLNETRGMNTTPEKIITTRGSQMAIYLVGLALFEKGDEVIVGALNYPATNMTFATLGAKINTIPIDEDGIVVDAIEDICLQKPIKAIYVTSHHYHPTTVTLTPERRIKLLALAEKYRFYIIEDDYDYDFHYANRPVLPLASADRHGLVVYIGSFTKKIAPTFRVGYVVANQEIIEELAKLRRIIDRQGDTILELSLADMLENGTLKRHAAKVLKIYKERRDFTCDLLKKELGNVIDFKIPDGGMAIWTKFDKSISLIDLAKKVAKNGLYISDGSAYPDENACRIGFASMNFKETEDAVKILRNAI</sequence>
<reference evidence="7 8" key="1">
    <citation type="submission" date="2023-12" db="EMBL/GenBank/DDBJ databases">
        <title>Novel species of the genus Arcicella isolated from rivers.</title>
        <authorList>
            <person name="Lu H."/>
        </authorList>
    </citation>
    <scope>NUCLEOTIDE SEQUENCE [LARGE SCALE GENOMIC DNA]</scope>
    <source>
        <strain evidence="7 8">LMG 21963</strain>
    </source>
</reference>
<dbReference type="EMBL" id="JAYFUL010000002">
    <property type="protein sequence ID" value="MEA5256686.1"/>
    <property type="molecule type" value="Genomic_DNA"/>
</dbReference>
<accession>A0ABU5QJM8</accession>
<evidence type="ECO:0000313" key="7">
    <source>
        <dbReference type="EMBL" id="MEA5256686.1"/>
    </source>
</evidence>
<dbReference type="PANTHER" id="PTHR46577:SF1">
    <property type="entry name" value="HTH-TYPE TRANSCRIPTIONAL REGULATORY PROTEIN GABR"/>
    <property type="match status" value="1"/>
</dbReference>
<dbReference type="InterPro" id="IPR015421">
    <property type="entry name" value="PyrdxlP-dep_Trfase_major"/>
</dbReference>
<dbReference type="SUPFAM" id="SSF53383">
    <property type="entry name" value="PLP-dependent transferases"/>
    <property type="match status" value="1"/>
</dbReference>
<keyword evidence="5" id="KW-0804">Transcription</keyword>
<dbReference type="InterPro" id="IPR036390">
    <property type="entry name" value="WH_DNA-bd_sf"/>
</dbReference>
<dbReference type="InterPro" id="IPR051446">
    <property type="entry name" value="HTH_trans_reg/aminotransferase"/>
</dbReference>
<dbReference type="InterPro" id="IPR036388">
    <property type="entry name" value="WH-like_DNA-bd_sf"/>
</dbReference>
<gene>
    <name evidence="7" type="ORF">VB264_02750</name>
</gene>
<keyword evidence="7" id="KW-0808">Transferase</keyword>
<dbReference type="Gene3D" id="3.40.640.10">
    <property type="entry name" value="Type I PLP-dependent aspartate aminotransferase-like (Major domain)"/>
    <property type="match status" value="1"/>
</dbReference>
<organism evidence="7 8">
    <name type="scientific">Arcicella aquatica</name>
    <dbReference type="NCBI Taxonomy" id="217141"/>
    <lineage>
        <taxon>Bacteria</taxon>
        <taxon>Pseudomonadati</taxon>
        <taxon>Bacteroidota</taxon>
        <taxon>Cytophagia</taxon>
        <taxon>Cytophagales</taxon>
        <taxon>Flectobacillaceae</taxon>
        <taxon>Arcicella</taxon>
    </lineage>
</organism>
<dbReference type="PROSITE" id="PS50949">
    <property type="entry name" value="HTH_GNTR"/>
    <property type="match status" value="1"/>
</dbReference>
<dbReference type="PANTHER" id="PTHR46577">
    <property type="entry name" value="HTH-TYPE TRANSCRIPTIONAL REGULATORY PROTEIN GABR"/>
    <property type="match status" value="1"/>
</dbReference>
<feature type="domain" description="HTH gntR-type" evidence="6">
    <location>
        <begin position="17"/>
        <end position="85"/>
    </location>
</feature>
<evidence type="ECO:0000313" key="8">
    <source>
        <dbReference type="Proteomes" id="UP001304671"/>
    </source>
</evidence>
<evidence type="ECO:0000256" key="5">
    <source>
        <dbReference type="ARBA" id="ARBA00023163"/>
    </source>
</evidence>
<dbReference type="Pfam" id="PF00392">
    <property type="entry name" value="GntR"/>
    <property type="match status" value="1"/>
</dbReference>
<comment type="caution">
    <text evidence="7">The sequence shown here is derived from an EMBL/GenBank/DDBJ whole genome shotgun (WGS) entry which is preliminary data.</text>
</comment>
<dbReference type="CDD" id="cd00609">
    <property type="entry name" value="AAT_like"/>
    <property type="match status" value="1"/>
</dbReference>
<dbReference type="Gene3D" id="1.10.10.10">
    <property type="entry name" value="Winged helix-like DNA-binding domain superfamily/Winged helix DNA-binding domain"/>
    <property type="match status" value="1"/>
</dbReference>
<dbReference type="SMART" id="SM00345">
    <property type="entry name" value="HTH_GNTR"/>
    <property type="match status" value="1"/>
</dbReference>
<keyword evidence="7" id="KW-0032">Aminotransferase</keyword>
<keyword evidence="3" id="KW-0805">Transcription regulation</keyword>
<dbReference type="CDD" id="cd07377">
    <property type="entry name" value="WHTH_GntR"/>
    <property type="match status" value="1"/>
</dbReference>
<proteinExistence type="inferred from homology"/>
<dbReference type="Proteomes" id="UP001304671">
    <property type="component" value="Unassembled WGS sequence"/>
</dbReference>
<name>A0ABU5QJM8_9BACT</name>